<gene>
    <name evidence="1" type="ORF">ENSA5_12890</name>
</gene>
<name>A0A2S9YF85_9BACT</name>
<dbReference type="AlphaFoldDB" id="A0A2S9YF85"/>
<proteinExistence type="predicted"/>
<reference evidence="1 2" key="1">
    <citation type="submission" date="2018-03" db="EMBL/GenBank/DDBJ databases">
        <title>Draft Genome Sequences of the Obligatory Marine Myxobacteria Enhygromyxa salina SWB005.</title>
        <authorList>
            <person name="Poehlein A."/>
            <person name="Moghaddam J.A."/>
            <person name="Harms H."/>
            <person name="Alanjari M."/>
            <person name="Koenig G.M."/>
            <person name="Daniel R."/>
            <person name="Schaeberle T.F."/>
        </authorList>
    </citation>
    <scope>NUCLEOTIDE SEQUENCE [LARGE SCALE GENOMIC DNA]</scope>
    <source>
        <strain evidence="1 2">SWB005</strain>
    </source>
</reference>
<accession>A0A2S9YF85</accession>
<keyword evidence="2" id="KW-1185">Reference proteome</keyword>
<evidence type="ECO:0000313" key="1">
    <source>
        <dbReference type="EMBL" id="PRQ03739.1"/>
    </source>
</evidence>
<sequence length="136" mass="15440">MTDAGQRRARRTWYREPLIQFAAIGLALLGGARLVGLAEPRATIVVSDDTLARLEADLTRSLGRAPTEAELDASLRAWADDEMLYREARARGLDRSDPIIRRRLTQKMQFLLEDTAGVEAMDELRDRYEVVIEEPR</sequence>
<dbReference type="EMBL" id="PVNK01000070">
    <property type="protein sequence ID" value="PRQ03739.1"/>
    <property type="molecule type" value="Genomic_DNA"/>
</dbReference>
<evidence type="ECO:0000313" key="2">
    <source>
        <dbReference type="Proteomes" id="UP000237968"/>
    </source>
</evidence>
<dbReference type="Proteomes" id="UP000237968">
    <property type="component" value="Unassembled WGS sequence"/>
</dbReference>
<protein>
    <submittedName>
        <fullName evidence="1">Uncharacterized protein</fullName>
    </submittedName>
</protein>
<comment type="caution">
    <text evidence="1">The sequence shown here is derived from an EMBL/GenBank/DDBJ whole genome shotgun (WGS) entry which is preliminary data.</text>
</comment>
<dbReference type="RefSeq" id="WP_181197443.1">
    <property type="nucleotide sequence ID" value="NZ_PVNK01000070.1"/>
</dbReference>
<organism evidence="1 2">
    <name type="scientific">Enhygromyxa salina</name>
    <dbReference type="NCBI Taxonomy" id="215803"/>
    <lineage>
        <taxon>Bacteria</taxon>
        <taxon>Pseudomonadati</taxon>
        <taxon>Myxococcota</taxon>
        <taxon>Polyangia</taxon>
        <taxon>Nannocystales</taxon>
        <taxon>Nannocystaceae</taxon>
        <taxon>Enhygromyxa</taxon>
    </lineage>
</organism>